<evidence type="ECO:0000313" key="11">
    <source>
        <dbReference type="EMBL" id="OAQ21673.1"/>
    </source>
</evidence>
<evidence type="ECO:0000256" key="3">
    <source>
        <dbReference type="ARBA" id="ARBA00022448"/>
    </source>
</evidence>
<dbReference type="GO" id="GO:0015833">
    <property type="term" value="P:peptide transport"/>
    <property type="evidence" value="ECO:0007669"/>
    <property type="project" value="InterPro"/>
</dbReference>
<dbReference type="PROSITE" id="PS00211">
    <property type="entry name" value="ABC_TRANSPORTER_1"/>
    <property type="match status" value="1"/>
</dbReference>
<proteinExistence type="inferred from homology"/>
<name>A0A179D6R9_9BACT</name>
<organism evidence="11 12">
    <name type="scientific">Thermosulfurimonas dismutans</name>
    <dbReference type="NCBI Taxonomy" id="999894"/>
    <lineage>
        <taxon>Bacteria</taxon>
        <taxon>Pseudomonadati</taxon>
        <taxon>Thermodesulfobacteriota</taxon>
        <taxon>Thermodesulfobacteria</taxon>
        <taxon>Thermodesulfobacteriales</taxon>
        <taxon>Thermodesulfobacteriaceae</taxon>
        <taxon>Thermosulfurimonas</taxon>
    </lineage>
</organism>
<keyword evidence="3" id="KW-0813">Transport</keyword>
<dbReference type="GO" id="GO:0005886">
    <property type="term" value="C:plasma membrane"/>
    <property type="evidence" value="ECO:0007669"/>
    <property type="project" value="UniProtKB-SubCell"/>
</dbReference>
<evidence type="ECO:0000313" key="12">
    <source>
        <dbReference type="Proteomes" id="UP000078390"/>
    </source>
</evidence>
<dbReference type="Proteomes" id="UP000078390">
    <property type="component" value="Unassembled WGS sequence"/>
</dbReference>
<feature type="domain" description="ABC transporter" evidence="10">
    <location>
        <begin position="15"/>
        <end position="263"/>
    </location>
</feature>
<dbReference type="InterPro" id="IPR013563">
    <property type="entry name" value="Oligopep_ABC_C"/>
</dbReference>
<keyword evidence="12" id="KW-1185">Reference proteome</keyword>
<evidence type="ECO:0000256" key="9">
    <source>
        <dbReference type="ARBA" id="ARBA00023136"/>
    </source>
</evidence>
<dbReference type="PATRIC" id="fig|999894.6.peg.192"/>
<dbReference type="InterPro" id="IPR003439">
    <property type="entry name" value="ABC_transporter-like_ATP-bd"/>
</dbReference>
<dbReference type="InterPro" id="IPR017871">
    <property type="entry name" value="ABC_transporter-like_CS"/>
</dbReference>
<evidence type="ECO:0000256" key="5">
    <source>
        <dbReference type="ARBA" id="ARBA00022519"/>
    </source>
</evidence>
<dbReference type="Pfam" id="PF00005">
    <property type="entry name" value="ABC_tran"/>
    <property type="match status" value="1"/>
</dbReference>
<keyword evidence="9" id="KW-0472">Membrane</keyword>
<dbReference type="Gene3D" id="3.40.50.300">
    <property type="entry name" value="P-loop containing nucleotide triphosphate hydrolases"/>
    <property type="match status" value="1"/>
</dbReference>
<dbReference type="GO" id="GO:0016887">
    <property type="term" value="F:ATP hydrolysis activity"/>
    <property type="evidence" value="ECO:0007669"/>
    <property type="project" value="InterPro"/>
</dbReference>
<keyword evidence="8" id="KW-1278">Translocase</keyword>
<dbReference type="PROSITE" id="PS50893">
    <property type="entry name" value="ABC_TRANSPORTER_2"/>
    <property type="match status" value="1"/>
</dbReference>
<dbReference type="InterPro" id="IPR050388">
    <property type="entry name" value="ABC_Ni/Peptide_Import"/>
</dbReference>
<keyword evidence="4" id="KW-1003">Cell membrane</keyword>
<dbReference type="Pfam" id="PF08352">
    <property type="entry name" value="oligo_HPY"/>
    <property type="match status" value="1"/>
</dbReference>
<dbReference type="EMBL" id="LWLG01000001">
    <property type="protein sequence ID" value="OAQ21673.1"/>
    <property type="molecule type" value="Genomic_DNA"/>
</dbReference>
<dbReference type="AlphaFoldDB" id="A0A179D6R9"/>
<dbReference type="InterPro" id="IPR027417">
    <property type="entry name" value="P-loop_NTPase"/>
</dbReference>
<protein>
    <submittedName>
        <fullName evidence="11">Oligopeptide transport ATP-binding protein OppD</fullName>
    </submittedName>
</protein>
<reference evidence="11 12" key="1">
    <citation type="submission" date="2016-04" db="EMBL/GenBank/DDBJ databases">
        <title>Genome analysis of Thermosulfurimonas dismutans, the first thermophilic sulfur-disproportionating bacterium of the phylum Thermodesulfobacteria.</title>
        <authorList>
            <person name="Mardanov A.V."/>
            <person name="Beletsky A.V."/>
            <person name="Kadnikov V.V."/>
            <person name="Slobodkin A.I."/>
            <person name="Ravin N.V."/>
        </authorList>
    </citation>
    <scope>NUCLEOTIDE SEQUENCE [LARGE SCALE GENOMIC DNA]</scope>
    <source>
        <strain evidence="11 12">S95</strain>
    </source>
</reference>
<comment type="caution">
    <text evidence="11">The sequence shown here is derived from an EMBL/GenBank/DDBJ whole genome shotgun (WGS) entry which is preliminary data.</text>
</comment>
<dbReference type="GO" id="GO:0005524">
    <property type="term" value="F:ATP binding"/>
    <property type="evidence" value="ECO:0007669"/>
    <property type="project" value="UniProtKB-KW"/>
</dbReference>
<keyword evidence="6" id="KW-0547">Nucleotide-binding</keyword>
<evidence type="ECO:0000256" key="2">
    <source>
        <dbReference type="ARBA" id="ARBA00005417"/>
    </source>
</evidence>
<comment type="subcellular location">
    <subcellularLocation>
        <location evidence="1">Cell inner membrane</location>
        <topology evidence="1">Peripheral membrane protein</topology>
    </subcellularLocation>
</comment>
<dbReference type="SMART" id="SM00382">
    <property type="entry name" value="AAA"/>
    <property type="match status" value="1"/>
</dbReference>
<evidence type="ECO:0000256" key="4">
    <source>
        <dbReference type="ARBA" id="ARBA00022475"/>
    </source>
</evidence>
<sequence>MAAVEPRAREGVPLLRIEALGLCFIPKRYALLDKVDLEIFPGEILGLVGESGCGKSLTGLACLGLFPSGVKPFSGRVLFKGKDLLCLPEKEVRAYRGRRVALIFQEPLNALNPVFTVGYQIEEVLKLHRGLRGEAARAEAIRLLSEVRLPDPETRIRNYPHELSGGMRQRAMIAMALAGEPELLVADEPTTALDVTVQAQILDLLLELRERRGLAILFISHDLALIREVADRVAVMYAGEVVEVAGKDELFENPRHPYTEALLSARPEFGTRKLRLLPGQVPSPGKWPAGCRFAPRCRERELRCEEEHPEMRPVGPGHAVRCFRR</sequence>
<dbReference type="CDD" id="cd03257">
    <property type="entry name" value="ABC_NikE_OppD_transporters"/>
    <property type="match status" value="1"/>
</dbReference>
<keyword evidence="7 11" id="KW-0067">ATP-binding</keyword>
<dbReference type="InterPro" id="IPR003593">
    <property type="entry name" value="AAA+_ATPase"/>
</dbReference>
<evidence type="ECO:0000256" key="7">
    <source>
        <dbReference type="ARBA" id="ARBA00022840"/>
    </source>
</evidence>
<gene>
    <name evidence="11" type="ORF">TDIS_0191</name>
</gene>
<keyword evidence="5" id="KW-0997">Cell inner membrane</keyword>
<accession>A0A179D6R9</accession>
<dbReference type="SUPFAM" id="SSF52540">
    <property type="entry name" value="P-loop containing nucleoside triphosphate hydrolases"/>
    <property type="match status" value="1"/>
</dbReference>
<comment type="similarity">
    <text evidence="2">Belongs to the ABC transporter superfamily.</text>
</comment>
<evidence type="ECO:0000256" key="1">
    <source>
        <dbReference type="ARBA" id="ARBA00004417"/>
    </source>
</evidence>
<dbReference type="PANTHER" id="PTHR43297">
    <property type="entry name" value="OLIGOPEPTIDE TRANSPORT ATP-BINDING PROTEIN APPD"/>
    <property type="match status" value="1"/>
</dbReference>
<dbReference type="PANTHER" id="PTHR43297:SF14">
    <property type="entry name" value="ATPASE AAA-TYPE CORE DOMAIN-CONTAINING PROTEIN"/>
    <property type="match status" value="1"/>
</dbReference>
<evidence type="ECO:0000259" key="10">
    <source>
        <dbReference type="PROSITE" id="PS50893"/>
    </source>
</evidence>
<dbReference type="FunFam" id="3.40.50.300:FF:000016">
    <property type="entry name" value="Oligopeptide ABC transporter ATP-binding component"/>
    <property type="match status" value="1"/>
</dbReference>
<dbReference type="NCBIfam" id="TIGR01727">
    <property type="entry name" value="oligo_HPY"/>
    <property type="match status" value="1"/>
</dbReference>
<evidence type="ECO:0000256" key="6">
    <source>
        <dbReference type="ARBA" id="ARBA00022741"/>
    </source>
</evidence>
<evidence type="ECO:0000256" key="8">
    <source>
        <dbReference type="ARBA" id="ARBA00022967"/>
    </source>
</evidence>
<dbReference type="STRING" id="999894.TDIS_0191"/>